<dbReference type="Gene3D" id="3.30.2310.20">
    <property type="entry name" value="RelE-like"/>
    <property type="match status" value="1"/>
</dbReference>
<dbReference type="RefSeq" id="WP_152122318.1">
    <property type="nucleotide sequence ID" value="NZ_WELI01000001.1"/>
</dbReference>
<dbReference type="EMBL" id="WELI01000001">
    <property type="protein sequence ID" value="KAB7732752.1"/>
    <property type="molecule type" value="Genomic_DNA"/>
</dbReference>
<dbReference type="InterPro" id="IPR056925">
    <property type="entry name" value="ParE-like"/>
</dbReference>
<dbReference type="AlphaFoldDB" id="A0A7J5U4I3"/>
<accession>A0A7J5U4I3</accession>
<proteinExistence type="predicted"/>
<protein>
    <recommendedName>
        <fullName evidence="1">ParE-like toxin domain-containing protein</fullName>
    </recommendedName>
</protein>
<organism evidence="2 3">
    <name type="scientific">Rudanella paleaurantiibacter</name>
    <dbReference type="NCBI Taxonomy" id="2614655"/>
    <lineage>
        <taxon>Bacteria</taxon>
        <taxon>Pseudomonadati</taxon>
        <taxon>Bacteroidota</taxon>
        <taxon>Cytophagia</taxon>
        <taxon>Cytophagales</taxon>
        <taxon>Cytophagaceae</taxon>
        <taxon>Rudanella</taxon>
    </lineage>
</organism>
<dbReference type="Proteomes" id="UP000488299">
    <property type="component" value="Unassembled WGS sequence"/>
</dbReference>
<evidence type="ECO:0000313" key="3">
    <source>
        <dbReference type="Proteomes" id="UP000488299"/>
    </source>
</evidence>
<dbReference type="InterPro" id="IPR035093">
    <property type="entry name" value="RelE/ParE_toxin_dom_sf"/>
</dbReference>
<keyword evidence="3" id="KW-1185">Reference proteome</keyword>
<evidence type="ECO:0000313" key="2">
    <source>
        <dbReference type="EMBL" id="KAB7732752.1"/>
    </source>
</evidence>
<evidence type="ECO:0000259" key="1">
    <source>
        <dbReference type="Pfam" id="PF24732"/>
    </source>
</evidence>
<sequence length="89" mass="10488">MNHRATGKFWKCYFDLPEAIQELADKNFALVKADPEHPSLHFKEIKGRDGLWSARVGDHYRALGLLEGDDMYWFWIGHHSTYNNLIKRL</sequence>
<dbReference type="Pfam" id="PF24732">
    <property type="entry name" value="ParE_like"/>
    <property type="match status" value="1"/>
</dbReference>
<reference evidence="2 3" key="1">
    <citation type="submission" date="2019-10" db="EMBL/GenBank/DDBJ databases">
        <title>Rudanella paleaurantiibacter sp. nov., isolated from sludge.</title>
        <authorList>
            <person name="Xu S.Q."/>
        </authorList>
    </citation>
    <scope>NUCLEOTIDE SEQUENCE [LARGE SCALE GENOMIC DNA]</scope>
    <source>
        <strain evidence="2 3">HX-22-17</strain>
    </source>
</reference>
<dbReference type="SUPFAM" id="SSF143011">
    <property type="entry name" value="RelE-like"/>
    <property type="match status" value="1"/>
</dbReference>
<name>A0A7J5U4I3_9BACT</name>
<comment type="caution">
    <text evidence="2">The sequence shown here is derived from an EMBL/GenBank/DDBJ whole genome shotgun (WGS) entry which is preliminary data.</text>
</comment>
<feature type="domain" description="ParE-like toxin" evidence="1">
    <location>
        <begin position="19"/>
        <end position="84"/>
    </location>
</feature>
<gene>
    <name evidence="2" type="ORF">F5984_02030</name>
</gene>